<accession>A0A6S7BRQ0</accession>
<protein>
    <submittedName>
        <fullName evidence="1">Uncharacterized protein</fullName>
    </submittedName>
</protein>
<sequence length="70" mass="7617">MQNLLVGLYRLARAEVPEDFCEPNALKCDNARVQKGELAIADVRVGNDARIFQGVAVEKSATSCLIVVAR</sequence>
<gene>
    <name evidence="1" type="ORF">LMG28614_07084</name>
</gene>
<keyword evidence="2" id="KW-1185">Reference proteome</keyword>
<dbReference type="Proteomes" id="UP000494365">
    <property type="component" value="Unassembled WGS sequence"/>
</dbReference>
<evidence type="ECO:0000313" key="2">
    <source>
        <dbReference type="Proteomes" id="UP000494365"/>
    </source>
</evidence>
<proteinExistence type="predicted"/>
<evidence type="ECO:0000313" key="1">
    <source>
        <dbReference type="EMBL" id="CAB3809609.1"/>
    </source>
</evidence>
<reference evidence="1 2" key="1">
    <citation type="submission" date="2020-04" db="EMBL/GenBank/DDBJ databases">
        <authorList>
            <person name="De Canck E."/>
        </authorList>
    </citation>
    <scope>NUCLEOTIDE SEQUENCE [LARGE SCALE GENOMIC DNA]</scope>
    <source>
        <strain evidence="1 2">LMG 28614</strain>
    </source>
</reference>
<dbReference type="AlphaFoldDB" id="A0A6S7BRQ0"/>
<name>A0A6S7BRQ0_9BURK</name>
<dbReference type="EMBL" id="CADIKK010000077">
    <property type="protein sequence ID" value="CAB3809609.1"/>
    <property type="molecule type" value="Genomic_DNA"/>
</dbReference>
<organism evidence="1 2">
    <name type="scientific">Paraburkholderia ultramafica</name>
    <dbReference type="NCBI Taxonomy" id="1544867"/>
    <lineage>
        <taxon>Bacteria</taxon>
        <taxon>Pseudomonadati</taxon>
        <taxon>Pseudomonadota</taxon>
        <taxon>Betaproteobacteria</taxon>
        <taxon>Burkholderiales</taxon>
        <taxon>Burkholderiaceae</taxon>
        <taxon>Paraburkholderia</taxon>
    </lineage>
</organism>